<keyword evidence="1" id="KW-0812">Transmembrane</keyword>
<sequence length="81" mass="9690">MLNWTIPDFGAGILILIIWEVFWKAIGLWKSAKRGDLIWFIAILLINLFGILPLFYLWRTKQLEGVLKDFQNFFKSRFQKK</sequence>
<accession>A0A1F5JI18</accession>
<feature type="transmembrane region" description="Helical" evidence="1">
    <location>
        <begin position="37"/>
        <end position="58"/>
    </location>
</feature>
<dbReference type="AlphaFoldDB" id="A0A1F5JI18"/>
<evidence type="ECO:0000259" key="2">
    <source>
        <dbReference type="Pfam" id="PF18893"/>
    </source>
</evidence>
<dbReference type="Pfam" id="PF18893">
    <property type="entry name" value="DUF5652"/>
    <property type="match status" value="1"/>
</dbReference>
<evidence type="ECO:0000313" key="3">
    <source>
        <dbReference type="EMBL" id="OGE28307.1"/>
    </source>
</evidence>
<dbReference type="Proteomes" id="UP000177555">
    <property type="component" value="Unassembled WGS sequence"/>
</dbReference>
<gene>
    <name evidence="3" type="ORF">A2867_04805</name>
</gene>
<reference evidence="3 4" key="1">
    <citation type="journal article" date="2016" name="Nat. Commun.">
        <title>Thousands of microbial genomes shed light on interconnected biogeochemical processes in an aquifer system.</title>
        <authorList>
            <person name="Anantharaman K."/>
            <person name="Brown C.T."/>
            <person name="Hug L.A."/>
            <person name="Sharon I."/>
            <person name="Castelle C.J."/>
            <person name="Probst A.J."/>
            <person name="Thomas B.C."/>
            <person name="Singh A."/>
            <person name="Wilkins M.J."/>
            <person name="Karaoz U."/>
            <person name="Brodie E.L."/>
            <person name="Williams K.H."/>
            <person name="Hubbard S.S."/>
            <person name="Banfield J.F."/>
        </authorList>
    </citation>
    <scope>NUCLEOTIDE SEQUENCE [LARGE SCALE GENOMIC DNA]</scope>
</reference>
<organism evidence="3 4">
    <name type="scientific">Candidatus Daviesbacteria bacterium RIFCSPHIGHO2_01_FULL_40_11</name>
    <dbReference type="NCBI Taxonomy" id="1797762"/>
    <lineage>
        <taxon>Bacteria</taxon>
        <taxon>Candidatus Daviesiibacteriota</taxon>
    </lineage>
</organism>
<comment type="caution">
    <text evidence="3">The sequence shown here is derived from an EMBL/GenBank/DDBJ whole genome shotgun (WGS) entry which is preliminary data.</text>
</comment>
<evidence type="ECO:0000256" key="1">
    <source>
        <dbReference type="SAM" id="Phobius"/>
    </source>
</evidence>
<keyword evidence="1" id="KW-0472">Membrane</keyword>
<feature type="transmembrane region" description="Helical" evidence="1">
    <location>
        <begin position="6"/>
        <end position="25"/>
    </location>
</feature>
<dbReference type="InterPro" id="IPR043712">
    <property type="entry name" value="DUF5652"/>
</dbReference>
<protein>
    <recommendedName>
        <fullName evidence="2">DUF5652 domain-containing protein</fullName>
    </recommendedName>
</protein>
<keyword evidence="1" id="KW-1133">Transmembrane helix</keyword>
<feature type="domain" description="DUF5652" evidence="2">
    <location>
        <begin position="13"/>
        <end position="61"/>
    </location>
</feature>
<evidence type="ECO:0000313" key="4">
    <source>
        <dbReference type="Proteomes" id="UP000177555"/>
    </source>
</evidence>
<dbReference type="EMBL" id="MFCP01000020">
    <property type="protein sequence ID" value="OGE28307.1"/>
    <property type="molecule type" value="Genomic_DNA"/>
</dbReference>
<proteinExistence type="predicted"/>
<name>A0A1F5JI18_9BACT</name>